<gene>
    <name evidence="1" type="ORF">EGYM00163_LOCUS5390</name>
</gene>
<dbReference type="EMBL" id="HBJA01016736">
    <property type="protein sequence ID" value="CAE0794272.1"/>
    <property type="molecule type" value="Transcribed_RNA"/>
</dbReference>
<dbReference type="AlphaFoldDB" id="A0A7S4CDS8"/>
<protein>
    <recommendedName>
        <fullName evidence="2">Nuclear pore protein</fullName>
    </recommendedName>
</protein>
<sequence length="247" mass="28717">MAVMFGELLDLFDNRDKALVSYFCRVLTWYRLANVVFQACCAIIKNVYQCSWEQYKEGLIQPPFDTLDRLLGDAKHKYLTPRRQKLIWLLHNFCCQRLYIKYQTPLYSWLVADVWMKLASYEKAYTHYLLGIDTMYPGDDRYILGNLIKCCEFTHRFAEAAILCQFTGALAAASKLLIAGFSNMSYEMLEFVCEPELLEIAWVRAGQAGDTQKQTVILVLVQNLMKLPGLKPRIKAKFMAHLRRHLT</sequence>
<evidence type="ECO:0000313" key="1">
    <source>
        <dbReference type="EMBL" id="CAE0794272.1"/>
    </source>
</evidence>
<organism evidence="1">
    <name type="scientific">Eutreptiella gymnastica</name>
    <dbReference type="NCBI Taxonomy" id="73025"/>
    <lineage>
        <taxon>Eukaryota</taxon>
        <taxon>Discoba</taxon>
        <taxon>Euglenozoa</taxon>
        <taxon>Euglenida</taxon>
        <taxon>Spirocuta</taxon>
        <taxon>Euglenophyceae</taxon>
        <taxon>Eutreptiales</taxon>
        <taxon>Eutreptiaceae</taxon>
        <taxon>Eutreptiella</taxon>
    </lineage>
</organism>
<name>A0A7S4CDS8_9EUGL</name>
<accession>A0A7S4CDS8</accession>
<proteinExistence type="predicted"/>
<evidence type="ECO:0008006" key="2">
    <source>
        <dbReference type="Google" id="ProtNLM"/>
    </source>
</evidence>
<reference evidence="1" key="1">
    <citation type="submission" date="2021-01" db="EMBL/GenBank/DDBJ databases">
        <authorList>
            <person name="Corre E."/>
            <person name="Pelletier E."/>
            <person name="Niang G."/>
            <person name="Scheremetjew M."/>
            <person name="Finn R."/>
            <person name="Kale V."/>
            <person name="Holt S."/>
            <person name="Cochrane G."/>
            <person name="Meng A."/>
            <person name="Brown T."/>
            <person name="Cohen L."/>
        </authorList>
    </citation>
    <scope>NUCLEOTIDE SEQUENCE</scope>
    <source>
        <strain evidence="1">CCMP1594</strain>
    </source>
</reference>